<dbReference type="PANTHER" id="PTHR30487:SF0">
    <property type="entry name" value="PREPILIN LEADER PEPTIDASE_N-METHYLTRANSFERASE-RELATED"/>
    <property type="match status" value="1"/>
</dbReference>
<organism evidence="3 4">
    <name type="scientific">Candidatus Enterococcus murrayae</name>
    <dbReference type="NCBI Taxonomy" id="2815321"/>
    <lineage>
        <taxon>Bacteria</taxon>
        <taxon>Bacillati</taxon>
        <taxon>Bacillota</taxon>
        <taxon>Bacilli</taxon>
        <taxon>Lactobacillales</taxon>
        <taxon>Enterococcaceae</taxon>
        <taxon>Enterococcus</taxon>
    </lineage>
</organism>
<feature type="transmembrane region" description="Helical" evidence="1">
    <location>
        <begin position="40"/>
        <end position="59"/>
    </location>
</feature>
<feature type="transmembrane region" description="Helical" evidence="1">
    <location>
        <begin position="139"/>
        <end position="169"/>
    </location>
</feature>
<dbReference type="RefSeq" id="WP_207110735.1">
    <property type="nucleotide sequence ID" value="NZ_JAFLVR010000083.1"/>
</dbReference>
<comment type="caution">
    <text evidence="3">The sequence shown here is derived from an EMBL/GenBank/DDBJ whole genome shotgun (WGS) entry which is preliminary data.</text>
</comment>
<keyword evidence="1" id="KW-1133">Transmembrane helix</keyword>
<dbReference type="Proteomes" id="UP000664495">
    <property type="component" value="Unassembled WGS sequence"/>
</dbReference>
<feature type="transmembrane region" description="Helical" evidence="1">
    <location>
        <begin position="65"/>
        <end position="82"/>
    </location>
</feature>
<accession>A0ABS3HNI4</accession>
<reference evidence="3 4" key="1">
    <citation type="submission" date="2021-03" db="EMBL/GenBank/DDBJ databases">
        <title>Enterococcal diversity collection.</title>
        <authorList>
            <person name="Gilmore M.S."/>
            <person name="Schwartzman J."/>
            <person name="Van Tyne D."/>
            <person name="Martin M."/>
            <person name="Earl A.M."/>
            <person name="Manson A.L."/>
            <person name="Straub T."/>
            <person name="Salamzade R."/>
            <person name="Saavedra J."/>
            <person name="Lebreton F."/>
            <person name="Prichula J."/>
            <person name="Schaufler K."/>
            <person name="Gaca A."/>
            <person name="Sgardioli B."/>
            <person name="Wagenaar J."/>
            <person name="Strong T."/>
        </authorList>
    </citation>
    <scope>NUCLEOTIDE SEQUENCE [LARGE SCALE GENOMIC DNA]</scope>
    <source>
        <strain evidence="3 4">MJM16</strain>
    </source>
</reference>
<proteinExistence type="predicted"/>
<keyword evidence="4" id="KW-1185">Reference proteome</keyword>
<keyword evidence="1" id="KW-0472">Membrane</keyword>
<dbReference type="Pfam" id="PF06750">
    <property type="entry name" value="A24_N_bact"/>
    <property type="match status" value="1"/>
</dbReference>
<feature type="transmembrane region" description="Helical" evidence="1">
    <location>
        <begin position="94"/>
        <end position="113"/>
    </location>
</feature>
<dbReference type="EMBL" id="JAFLVR010000083">
    <property type="protein sequence ID" value="MBO0455011.1"/>
    <property type="molecule type" value="Genomic_DNA"/>
</dbReference>
<protein>
    <submittedName>
        <fullName evidence="3">Prepilin peptidase</fullName>
    </submittedName>
</protein>
<keyword evidence="1" id="KW-0812">Transmembrane</keyword>
<sequence length="200" mass="23619">MLYPPSHCDHCRHKLQPSEMIPLLSALCQRFRCTHCQQKFSTRSFWLELFCGMLFLIFLRDFQWLHLWRLFWLLSALVLAVIDWDQLIVEMRIFWATGLILLISGCFLFQIYWTNPLIICGLFYLSQKILPNSLGLGDLWVIGLWSCFLSGYELLQLLFIASLSGLSFFGYQAFRQKIPERLPFVPFLFIGLFILLLKNH</sequence>
<dbReference type="InterPro" id="IPR010627">
    <property type="entry name" value="Prepilin_pept_A24_N"/>
</dbReference>
<dbReference type="PANTHER" id="PTHR30487">
    <property type="entry name" value="TYPE 4 PREPILIN-LIKE PROTEINS LEADER PEPTIDE-PROCESSING ENZYME"/>
    <property type="match status" value="1"/>
</dbReference>
<name>A0ABS3HNI4_9ENTE</name>
<gene>
    <name evidence="3" type="ORF">JZO85_22385</name>
</gene>
<evidence type="ECO:0000256" key="1">
    <source>
        <dbReference type="SAM" id="Phobius"/>
    </source>
</evidence>
<feature type="transmembrane region" description="Helical" evidence="1">
    <location>
        <begin position="181"/>
        <end position="197"/>
    </location>
</feature>
<evidence type="ECO:0000313" key="3">
    <source>
        <dbReference type="EMBL" id="MBO0455011.1"/>
    </source>
</evidence>
<feature type="domain" description="Prepilin peptidase A24 N-terminal" evidence="2">
    <location>
        <begin position="2"/>
        <end position="59"/>
    </location>
</feature>
<evidence type="ECO:0000259" key="2">
    <source>
        <dbReference type="Pfam" id="PF06750"/>
    </source>
</evidence>
<dbReference type="InterPro" id="IPR050882">
    <property type="entry name" value="Prepilin_peptidase/N-MTase"/>
</dbReference>
<evidence type="ECO:0000313" key="4">
    <source>
        <dbReference type="Proteomes" id="UP000664495"/>
    </source>
</evidence>